<dbReference type="PROSITE" id="PS00221">
    <property type="entry name" value="MIP"/>
    <property type="match status" value="1"/>
</dbReference>
<dbReference type="Gene3D" id="1.20.1080.10">
    <property type="entry name" value="Glycerol uptake facilitator protein"/>
    <property type="match status" value="1"/>
</dbReference>
<keyword evidence="3 6" id="KW-0812">Transmembrane</keyword>
<reference evidence="8" key="1">
    <citation type="submission" date="2021-02" db="EMBL/GenBank/DDBJ databases">
        <authorList>
            <person name="Dougan E. K."/>
            <person name="Rhodes N."/>
            <person name="Thang M."/>
            <person name="Chan C."/>
        </authorList>
    </citation>
    <scope>NUCLEOTIDE SEQUENCE</scope>
</reference>
<feature type="non-terminal residue" evidence="8">
    <location>
        <position position="1"/>
    </location>
</feature>
<dbReference type="InterPro" id="IPR034294">
    <property type="entry name" value="Aquaporin_transptr"/>
</dbReference>
<feature type="transmembrane region" description="Helical" evidence="7">
    <location>
        <begin position="226"/>
        <end position="250"/>
    </location>
</feature>
<accession>A0A813ENE0</accession>
<evidence type="ECO:0000256" key="3">
    <source>
        <dbReference type="ARBA" id="ARBA00022692"/>
    </source>
</evidence>
<feature type="transmembrane region" description="Helical" evidence="7">
    <location>
        <begin position="100"/>
        <end position="118"/>
    </location>
</feature>
<dbReference type="EMBL" id="CAJNNV010012202">
    <property type="protein sequence ID" value="CAE8600492.1"/>
    <property type="molecule type" value="Genomic_DNA"/>
</dbReference>
<evidence type="ECO:0000313" key="8">
    <source>
        <dbReference type="EMBL" id="CAE8600492.1"/>
    </source>
</evidence>
<feature type="transmembrane region" description="Helical" evidence="7">
    <location>
        <begin position="138"/>
        <end position="164"/>
    </location>
</feature>
<organism evidence="8 9">
    <name type="scientific">Polarella glacialis</name>
    <name type="common">Dinoflagellate</name>
    <dbReference type="NCBI Taxonomy" id="89957"/>
    <lineage>
        <taxon>Eukaryota</taxon>
        <taxon>Sar</taxon>
        <taxon>Alveolata</taxon>
        <taxon>Dinophyceae</taxon>
        <taxon>Suessiales</taxon>
        <taxon>Suessiaceae</taxon>
        <taxon>Polarella</taxon>
    </lineage>
</organism>
<evidence type="ECO:0000256" key="1">
    <source>
        <dbReference type="ARBA" id="ARBA00004141"/>
    </source>
</evidence>
<dbReference type="Proteomes" id="UP000654075">
    <property type="component" value="Unassembled WGS sequence"/>
</dbReference>
<keyword evidence="9" id="KW-1185">Reference proteome</keyword>
<dbReference type="GO" id="GO:0016020">
    <property type="term" value="C:membrane"/>
    <property type="evidence" value="ECO:0007669"/>
    <property type="project" value="UniProtKB-SubCell"/>
</dbReference>
<evidence type="ECO:0000256" key="4">
    <source>
        <dbReference type="ARBA" id="ARBA00022989"/>
    </source>
</evidence>
<evidence type="ECO:0000256" key="5">
    <source>
        <dbReference type="ARBA" id="ARBA00023136"/>
    </source>
</evidence>
<gene>
    <name evidence="8" type="ORF">PGLA1383_LOCUS18816</name>
</gene>
<dbReference type="PANTHER" id="PTHR45724:SF13">
    <property type="entry name" value="AQUAPORIN NIP1-1-RELATED"/>
    <property type="match status" value="1"/>
</dbReference>
<proteinExistence type="inferred from homology"/>
<keyword evidence="4 7" id="KW-1133">Transmembrane helix</keyword>
<dbReference type="OMA" id="YGCYKGI"/>
<dbReference type="PRINTS" id="PR00783">
    <property type="entry name" value="MINTRINSICP"/>
</dbReference>
<evidence type="ECO:0000256" key="7">
    <source>
        <dbReference type="SAM" id="Phobius"/>
    </source>
</evidence>
<protein>
    <recommendedName>
        <fullName evidence="10">Aquaporin</fullName>
    </recommendedName>
</protein>
<evidence type="ECO:0000313" key="9">
    <source>
        <dbReference type="Proteomes" id="UP000654075"/>
    </source>
</evidence>
<comment type="subcellular location">
    <subcellularLocation>
        <location evidence="1">Membrane</location>
        <topology evidence="1">Multi-pass membrane protein</topology>
    </subcellularLocation>
</comment>
<sequence length="264" mass="27536">LAAVLFSACRREDVMNTSDPAFETPLSARLVSEFFGTFMLTLTFGLNVVMKSVATPFSAGAALICMVYSLGDVSGAHFNPAVTLAVVLSGRGQCSVGRGLAYCAVQLLAGIVAGMLFAEVQFYGPWKNEDFSLHPKNGFSWLAVFVAELAFTFLLAFVVLAVATTRSPHCASKQNFHFGLAIGVCVVAGGFAVGAISGASSNPAVAWSLATAEALKPGHHSDPSGIFQDCLAFCLFELVGAVLAAAVFGLTHASEFRKPGALLV</sequence>
<keyword evidence="5 7" id="KW-0472">Membrane</keyword>
<dbReference type="InterPro" id="IPR000425">
    <property type="entry name" value="MIP"/>
</dbReference>
<keyword evidence="2 6" id="KW-0813">Transport</keyword>
<feature type="transmembrane region" description="Helical" evidence="7">
    <location>
        <begin position="176"/>
        <end position="199"/>
    </location>
</feature>
<dbReference type="InterPro" id="IPR023271">
    <property type="entry name" value="Aquaporin-like"/>
</dbReference>
<dbReference type="GO" id="GO:0015267">
    <property type="term" value="F:channel activity"/>
    <property type="evidence" value="ECO:0007669"/>
    <property type="project" value="InterPro"/>
</dbReference>
<evidence type="ECO:0008006" key="10">
    <source>
        <dbReference type="Google" id="ProtNLM"/>
    </source>
</evidence>
<dbReference type="InterPro" id="IPR022357">
    <property type="entry name" value="MIP_CS"/>
</dbReference>
<dbReference type="SUPFAM" id="SSF81338">
    <property type="entry name" value="Aquaporin-like"/>
    <property type="match status" value="1"/>
</dbReference>
<name>A0A813ENE0_POLGL</name>
<dbReference type="AlphaFoldDB" id="A0A813ENE0"/>
<evidence type="ECO:0000256" key="6">
    <source>
        <dbReference type="RuleBase" id="RU000477"/>
    </source>
</evidence>
<comment type="caution">
    <text evidence="8">The sequence shown here is derived from an EMBL/GenBank/DDBJ whole genome shotgun (WGS) entry which is preliminary data.</text>
</comment>
<dbReference type="OrthoDB" id="3222at2759"/>
<comment type="similarity">
    <text evidence="6">Belongs to the MIP/aquaporin (TC 1.A.8) family.</text>
</comment>
<evidence type="ECO:0000256" key="2">
    <source>
        <dbReference type="ARBA" id="ARBA00022448"/>
    </source>
</evidence>
<dbReference type="PANTHER" id="PTHR45724">
    <property type="entry name" value="AQUAPORIN NIP2-1"/>
    <property type="match status" value="1"/>
</dbReference>
<dbReference type="Pfam" id="PF00230">
    <property type="entry name" value="MIP"/>
    <property type="match status" value="1"/>
</dbReference>